<dbReference type="AlphaFoldDB" id="A0A3B0XJP5"/>
<feature type="region of interest" description="Disordered" evidence="1">
    <location>
        <begin position="32"/>
        <end position="90"/>
    </location>
</feature>
<protein>
    <recommendedName>
        <fullName evidence="2">DUF4124 domain-containing protein</fullName>
    </recommendedName>
</protein>
<evidence type="ECO:0000256" key="1">
    <source>
        <dbReference type="SAM" id="MobiDB-lite"/>
    </source>
</evidence>
<dbReference type="Pfam" id="PF13511">
    <property type="entry name" value="DUF4124"/>
    <property type="match status" value="1"/>
</dbReference>
<name>A0A3B0XJP5_9ZZZZ</name>
<feature type="compositionally biased region" description="Basic residues" evidence="1">
    <location>
        <begin position="81"/>
        <end position="90"/>
    </location>
</feature>
<dbReference type="EMBL" id="UOFI01000040">
    <property type="protein sequence ID" value="VAW63347.1"/>
    <property type="molecule type" value="Genomic_DNA"/>
</dbReference>
<gene>
    <name evidence="3" type="ORF">MNBD_GAMMA09-542</name>
</gene>
<reference evidence="3" key="1">
    <citation type="submission" date="2018-06" db="EMBL/GenBank/DDBJ databases">
        <authorList>
            <person name="Zhirakovskaya E."/>
        </authorList>
    </citation>
    <scope>NUCLEOTIDE SEQUENCE</scope>
</reference>
<sequence length="144" mass="17350">MKNIIFIVLLFIPLMLQAEIYKWVDAEGNTHYGDKPVKDSQQMDIDIRDKGNIKTSQSRENKRRKLISSFDDDRDRENKEKKKRKEERKKMARNCVLAKDRLRQYERVRYLYSLDMSGSRVVVPDDVRKKNTELLRKQIREQCK</sequence>
<proteinExistence type="predicted"/>
<feature type="compositionally biased region" description="Basic and acidic residues" evidence="1">
    <location>
        <begin position="71"/>
        <end position="80"/>
    </location>
</feature>
<evidence type="ECO:0000259" key="2">
    <source>
        <dbReference type="Pfam" id="PF13511"/>
    </source>
</evidence>
<feature type="compositionally biased region" description="Basic and acidic residues" evidence="1">
    <location>
        <begin position="45"/>
        <end position="60"/>
    </location>
</feature>
<dbReference type="InterPro" id="IPR025392">
    <property type="entry name" value="DUF4124"/>
</dbReference>
<accession>A0A3B0XJP5</accession>
<evidence type="ECO:0000313" key="3">
    <source>
        <dbReference type="EMBL" id="VAW63347.1"/>
    </source>
</evidence>
<feature type="domain" description="DUF4124" evidence="2">
    <location>
        <begin position="9"/>
        <end position="53"/>
    </location>
</feature>
<organism evidence="3">
    <name type="scientific">hydrothermal vent metagenome</name>
    <dbReference type="NCBI Taxonomy" id="652676"/>
    <lineage>
        <taxon>unclassified sequences</taxon>
        <taxon>metagenomes</taxon>
        <taxon>ecological metagenomes</taxon>
    </lineage>
</organism>